<organism evidence="5 6">
    <name type="scientific">Biostraticola tofi</name>
    <dbReference type="NCBI Taxonomy" id="466109"/>
    <lineage>
        <taxon>Bacteria</taxon>
        <taxon>Pseudomonadati</taxon>
        <taxon>Pseudomonadota</taxon>
        <taxon>Gammaproteobacteria</taxon>
        <taxon>Enterobacterales</taxon>
        <taxon>Bruguierivoracaceae</taxon>
        <taxon>Biostraticola</taxon>
    </lineage>
</organism>
<dbReference type="GO" id="GO:0008840">
    <property type="term" value="F:4-hydroxy-tetrahydrodipicolinate synthase activity"/>
    <property type="evidence" value="ECO:0007669"/>
    <property type="project" value="TreeGrafter"/>
</dbReference>
<dbReference type="InterPro" id="IPR013785">
    <property type="entry name" value="Aldolase_TIM"/>
</dbReference>
<sequence length="306" mass="33471">MPNDTPGLIVPPLTPFDSELRIDEGLLQRQVDYVVEECGATMVVAAGVEAQEYACLTLAQRKWLIEKTIEFVDGRRPVMAGISHPSFKVAIELADHAAAVSAYGVQILAPLRPFGGAPDSADLIGYFTRILGETALPVMLYLNAGPGADLSVDTTVELAKLEGIKYIKESSRDLSRVSRLIQQIDHAGLARYYTTMQMLLITLELGGSGATMPPPAAAIGRKLITAYQQGDIEQARRLQQQFSRFPSQWMHHGLTPVMKAAMQWLGNTAGDPYPPYKALAGDDRQTLEDYLNTTDLTAEETSHAQR</sequence>
<dbReference type="RefSeq" id="WP_131865572.1">
    <property type="nucleotide sequence ID" value="NZ_SMCR01000005.1"/>
</dbReference>
<evidence type="ECO:0000256" key="3">
    <source>
        <dbReference type="PIRNR" id="PIRNR001365"/>
    </source>
</evidence>
<dbReference type="PANTHER" id="PTHR12128:SF66">
    <property type="entry name" value="4-HYDROXY-2-OXOGLUTARATE ALDOLASE, MITOCHONDRIAL"/>
    <property type="match status" value="1"/>
</dbReference>
<dbReference type="CDD" id="cd00408">
    <property type="entry name" value="DHDPS-like"/>
    <property type="match status" value="1"/>
</dbReference>
<dbReference type="InterPro" id="IPR002220">
    <property type="entry name" value="DapA-like"/>
</dbReference>
<comment type="similarity">
    <text evidence="1 3">Belongs to the DapA family.</text>
</comment>
<dbReference type="SUPFAM" id="SSF51569">
    <property type="entry name" value="Aldolase"/>
    <property type="match status" value="1"/>
</dbReference>
<evidence type="ECO:0000256" key="2">
    <source>
        <dbReference type="ARBA" id="ARBA00023239"/>
    </source>
</evidence>
<comment type="caution">
    <text evidence="5">The sequence shown here is derived from an EMBL/GenBank/DDBJ whole genome shotgun (WGS) entry which is preliminary data.</text>
</comment>
<dbReference type="AlphaFoldDB" id="A0A4R3YVN0"/>
<evidence type="ECO:0000256" key="4">
    <source>
        <dbReference type="PIRSR" id="PIRSR001365-1"/>
    </source>
</evidence>
<dbReference type="Proteomes" id="UP000295719">
    <property type="component" value="Unassembled WGS sequence"/>
</dbReference>
<dbReference type="OrthoDB" id="199953at2"/>
<dbReference type="SMART" id="SM01130">
    <property type="entry name" value="DHDPS"/>
    <property type="match status" value="1"/>
</dbReference>
<gene>
    <name evidence="5" type="ORF">EDC52_10566</name>
</gene>
<proteinExistence type="inferred from homology"/>
<feature type="active site" description="Proton donor/acceptor" evidence="4">
    <location>
        <position position="141"/>
    </location>
</feature>
<evidence type="ECO:0000313" key="5">
    <source>
        <dbReference type="EMBL" id="TCV95464.1"/>
    </source>
</evidence>
<dbReference type="PANTHER" id="PTHR12128">
    <property type="entry name" value="DIHYDRODIPICOLINATE SYNTHASE"/>
    <property type="match status" value="1"/>
</dbReference>
<keyword evidence="6" id="KW-1185">Reference proteome</keyword>
<dbReference type="EMBL" id="SMCR01000005">
    <property type="protein sequence ID" value="TCV95464.1"/>
    <property type="molecule type" value="Genomic_DNA"/>
</dbReference>
<dbReference type="PIRSF" id="PIRSF001365">
    <property type="entry name" value="DHDPS"/>
    <property type="match status" value="1"/>
</dbReference>
<dbReference type="Gene3D" id="3.20.20.70">
    <property type="entry name" value="Aldolase class I"/>
    <property type="match status" value="1"/>
</dbReference>
<protein>
    <submittedName>
        <fullName evidence="5">4-hydroxy-tetrahydrodipicolinate synthase</fullName>
    </submittedName>
</protein>
<reference evidence="5 6" key="1">
    <citation type="submission" date="2019-03" db="EMBL/GenBank/DDBJ databases">
        <title>Genomic Encyclopedia of Type Strains, Phase IV (KMG-IV): sequencing the most valuable type-strain genomes for metagenomic binning, comparative biology and taxonomic classification.</title>
        <authorList>
            <person name="Goeker M."/>
        </authorList>
    </citation>
    <scope>NUCLEOTIDE SEQUENCE [LARGE SCALE GENOMIC DNA]</scope>
    <source>
        <strain evidence="5 6">DSM 19580</strain>
    </source>
</reference>
<dbReference type="Pfam" id="PF00701">
    <property type="entry name" value="DHDPS"/>
    <property type="match status" value="1"/>
</dbReference>
<name>A0A4R3YVN0_9GAMM</name>
<feature type="active site" description="Schiff-base intermediate with substrate" evidence="4">
    <location>
        <position position="168"/>
    </location>
</feature>
<evidence type="ECO:0000256" key="1">
    <source>
        <dbReference type="ARBA" id="ARBA00007592"/>
    </source>
</evidence>
<accession>A0A4R3YVN0</accession>
<evidence type="ECO:0000313" key="6">
    <source>
        <dbReference type="Proteomes" id="UP000295719"/>
    </source>
</evidence>
<keyword evidence="2 3" id="KW-0456">Lyase</keyword>